<reference evidence="1 2" key="1">
    <citation type="submission" date="2020-08" db="EMBL/GenBank/DDBJ databases">
        <title>Sequencing the genomes of 1000 actinobacteria strains.</title>
        <authorList>
            <person name="Klenk H.-P."/>
        </authorList>
    </citation>
    <scope>NUCLEOTIDE SEQUENCE [LARGE SCALE GENOMIC DNA]</scope>
    <source>
        <strain evidence="1 2">DSM 45823</strain>
    </source>
</reference>
<accession>A0A7W3RB11</accession>
<evidence type="ECO:0000313" key="2">
    <source>
        <dbReference type="Proteomes" id="UP000539313"/>
    </source>
</evidence>
<protein>
    <submittedName>
        <fullName evidence="1">Exonuclease VII large subunit</fullName>
    </submittedName>
</protein>
<dbReference type="EMBL" id="JACJII010000001">
    <property type="protein sequence ID" value="MBA9005850.1"/>
    <property type="molecule type" value="Genomic_DNA"/>
</dbReference>
<proteinExistence type="predicted"/>
<dbReference type="GO" id="GO:0004527">
    <property type="term" value="F:exonuclease activity"/>
    <property type="evidence" value="ECO:0007669"/>
    <property type="project" value="UniProtKB-KW"/>
</dbReference>
<organism evidence="1 2">
    <name type="scientific">Thermomonospora cellulosilytica</name>
    <dbReference type="NCBI Taxonomy" id="1411118"/>
    <lineage>
        <taxon>Bacteria</taxon>
        <taxon>Bacillati</taxon>
        <taxon>Actinomycetota</taxon>
        <taxon>Actinomycetes</taxon>
        <taxon>Streptosporangiales</taxon>
        <taxon>Thermomonosporaceae</taxon>
        <taxon>Thermomonospora</taxon>
    </lineage>
</organism>
<sequence length="117" mass="12650">MTPQPPAAEELRHQIEQALRNLPAGLIIRGAADAVLPILEQMRADLQADRDRVIQEVEAAIAAARADAEQLAASSRQARATGRHGEANRLDDVRVTIDRQADRFQHALDAAAGGDRS</sequence>
<dbReference type="Proteomes" id="UP000539313">
    <property type="component" value="Unassembled WGS sequence"/>
</dbReference>
<dbReference type="RefSeq" id="WP_182706910.1">
    <property type="nucleotide sequence ID" value="NZ_JACJII010000001.1"/>
</dbReference>
<evidence type="ECO:0000313" key="1">
    <source>
        <dbReference type="EMBL" id="MBA9005850.1"/>
    </source>
</evidence>
<keyword evidence="2" id="KW-1185">Reference proteome</keyword>
<dbReference type="AlphaFoldDB" id="A0A7W3RB11"/>
<keyword evidence="1" id="KW-0540">Nuclease</keyword>
<comment type="caution">
    <text evidence="1">The sequence shown here is derived from an EMBL/GenBank/DDBJ whole genome shotgun (WGS) entry which is preliminary data.</text>
</comment>
<name>A0A7W3RB11_9ACTN</name>
<keyword evidence="1" id="KW-0269">Exonuclease</keyword>
<keyword evidence="1" id="KW-0378">Hydrolase</keyword>
<gene>
    <name evidence="1" type="ORF">HNR21_004732</name>
</gene>